<dbReference type="InterPro" id="IPR029044">
    <property type="entry name" value="Nucleotide-diphossugar_trans"/>
</dbReference>
<dbReference type="PANTHER" id="PTHR22916:SF3">
    <property type="entry name" value="UDP-GLCNAC:BETAGAL BETA-1,3-N-ACETYLGLUCOSAMINYLTRANSFERASE-LIKE PROTEIN 1"/>
    <property type="match status" value="1"/>
</dbReference>
<dbReference type="RefSeq" id="WP_242673421.1">
    <property type="nucleotide sequence ID" value="NZ_CP142124.1"/>
</dbReference>
<feature type="domain" description="Glycosyltransferase 2-like" evidence="1">
    <location>
        <begin position="44"/>
        <end position="161"/>
    </location>
</feature>
<evidence type="ECO:0000259" key="1">
    <source>
        <dbReference type="Pfam" id="PF00535"/>
    </source>
</evidence>
<dbReference type="InterPro" id="IPR001173">
    <property type="entry name" value="Glyco_trans_2-like"/>
</dbReference>
<proteinExistence type="predicted"/>
<accession>A0ABZ1DJB3</accession>
<evidence type="ECO:0000313" key="2">
    <source>
        <dbReference type="EMBL" id="WRW31894.1"/>
    </source>
</evidence>
<dbReference type="Pfam" id="PF00535">
    <property type="entry name" value="Glycos_transf_2"/>
    <property type="match status" value="1"/>
</dbReference>
<dbReference type="EC" id="2.4.-.-" evidence="2"/>
<dbReference type="EMBL" id="CP142124">
    <property type="protein sequence ID" value="WRW31894.1"/>
    <property type="molecule type" value="Genomic_DNA"/>
</dbReference>
<name>A0ABZ1DJB3_9ENTR</name>
<keyword evidence="2" id="KW-0328">Glycosyltransferase</keyword>
<organism evidence="2 3">
    <name type="scientific">Enterobacter wuhouensis</name>
    <dbReference type="NCBI Taxonomy" id="2529381"/>
    <lineage>
        <taxon>Bacteria</taxon>
        <taxon>Pseudomonadati</taxon>
        <taxon>Pseudomonadota</taxon>
        <taxon>Gammaproteobacteria</taxon>
        <taxon>Enterobacterales</taxon>
        <taxon>Enterobacteriaceae</taxon>
        <taxon>Enterobacter</taxon>
    </lineage>
</organism>
<evidence type="ECO:0000313" key="3">
    <source>
        <dbReference type="Proteomes" id="UP001330482"/>
    </source>
</evidence>
<keyword evidence="2" id="KW-0808">Transferase</keyword>
<keyword evidence="3" id="KW-1185">Reference proteome</keyword>
<dbReference type="SUPFAM" id="SSF53448">
    <property type="entry name" value="Nucleotide-diphospho-sugar transferases"/>
    <property type="match status" value="1"/>
</dbReference>
<dbReference type="Proteomes" id="UP001330482">
    <property type="component" value="Chromosome"/>
</dbReference>
<sequence>MRYQPSAGFDSSRRSGSDKMTTNLMQNLLKRQQQKRSHATPFVSVVCPTWNRRAFLPYLLYIFQYQDYPADKRELIILDDSEQSNEDLIAMMVDPAVCTVRYVHSPERLDLGKKRNMLNEMAQGEYIICFDDDDYYAPNKISAQVAEMQNNNALFSGSDTIYIWYSHLDKIYQTHSFGERHALNGTFGYHRNFLKNHRYEDTATLAEEQAFLNNFTTPIQQIDPRQAILCISHSANTYDKDFVLGSSKPVDLTLEDFVTDRSLLSHYRRLSQAPLSASVEWQAFEKVVVLYDPQADALASQVESLLSLGLKRERLVPLAVNPADSELEQHCQALELAQREAWSSVLLLDASVKFVRKEMSLKTVNQLLTRLPHIDWQVVLLGGRYNSISPLRTLPGVARVLDAGCGCAYAVNGSYIPTLLAHYRQAKSLDACWPAQMQSHCWLGMQPSFAFLPEIKDPTTGAGIDCTHWFFRKNFQ</sequence>
<dbReference type="GO" id="GO:0016757">
    <property type="term" value="F:glycosyltransferase activity"/>
    <property type="evidence" value="ECO:0007669"/>
    <property type="project" value="UniProtKB-KW"/>
</dbReference>
<dbReference type="Gene3D" id="3.90.550.10">
    <property type="entry name" value="Spore Coat Polysaccharide Biosynthesis Protein SpsA, Chain A"/>
    <property type="match status" value="1"/>
</dbReference>
<reference evidence="2 3" key="1">
    <citation type="submission" date="2024-01" db="EMBL/GenBank/DDBJ databases">
        <title>AV1 has a protective and therapeutic effect against plant viruses.</title>
        <authorList>
            <person name="Wang F."/>
        </authorList>
    </citation>
    <scope>NUCLEOTIDE SEQUENCE [LARGE SCALE GENOMIC DNA]</scope>
    <source>
        <strain evidence="2 3">AV1</strain>
    </source>
</reference>
<dbReference type="CDD" id="cd00761">
    <property type="entry name" value="Glyco_tranf_GTA_type"/>
    <property type="match status" value="1"/>
</dbReference>
<dbReference type="PANTHER" id="PTHR22916">
    <property type="entry name" value="GLYCOSYLTRANSFERASE"/>
    <property type="match status" value="1"/>
</dbReference>
<protein>
    <submittedName>
        <fullName evidence="2">Glycosyltransferase family 2 protein</fullName>
        <ecNumber evidence="2">2.4.-.-</ecNumber>
    </submittedName>
</protein>
<gene>
    <name evidence="2" type="ORF">VPX56_01850</name>
</gene>